<dbReference type="Gramene" id="EOY20468">
    <property type="protein sequence ID" value="EOY20468"/>
    <property type="gene ID" value="TCM_046332"/>
</dbReference>
<sequence length="379" mass="43477">MKAELLESFASWSNIIGDILRCIVDKIHSIQDRVRMGVVCRSWHALLKDEKIDFPICLMLAAKENSDRRCFNIDAKKIILELDLPEIRERRCWGTPFGWLVTLGLDGEIRLFNPLSRASLSLPSMHTFNHIACYTPEYSRLYLIDKVLLSSSPTSPDAIIMIIWGFGMYEDKTLAFAKPDDQEWTQIFCDYALDDVICFNGNFFAACVEGRLFICEDLNRPSPKIVEFAPPPTIHRGHKKYIVDLSGDLCMITRDVHRYELSYDNGRVEDANLTEGFEVFKLDLHTKNWEKILSLNGHSVFLGNCCTFSVLPTDHPSCKSNCIYFTDDDNRFYPEASASDIGIYNCNNKAVEYIEDEDDEVPDLRSPFSPPLWIKLCLH</sequence>
<dbReference type="InterPro" id="IPR011044">
    <property type="entry name" value="Quino_amine_DH_bsu"/>
</dbReference>
<evidence type="ECO:0000259" key="1">
    <source>
        <dbReference type="Pfam" id="PF03478"/>
    </source>
</evidence>
<dbReference type="Pfam" id="PF03478">
    <property type="entry name" value="Beta-prop_KIB1-4"/>
    <property type="match status" value="1"/>
</dbReference>
<dbReference type="eggNOG" id="ENOG502SNB6">
    <property type="taxonomic scope" value="Eukaryota"/>
</dbReference>
<dbReference type="SUPFAM" id="SSF50969">
    <property type="entry name" value="YVTN repeat-like/Quinoprotein amine dehydrogenase"/>
    <property type="match status" value="1"/>
</dbReference>
<dbReference type="InParanoid" id="S1RU24"/>
<dbReference type="Gene3D" id="1.20.1280.50">
    <property type="match status" value="1"/>
</dbReference>
<evidence type="ECO:0000313" key="3">
    <source>
        <dbReference type="Proteomes" id="UP000026915"/>
    </source>
</evidence>
<protein>
    <recommendedName>
        <fullName evidence="1">KIB1-4 beta-propeller domain-containing protein</fullName>
    </recommendedName>
</protein>
<proteinExistence type="predicted"/>
<dbReference type="InterPro" id="IPR050942">
    <property type="entry name" value="F-box_BR-signaling"/>
</dbReference>
<accession>S1RU24</accession>
<reference evidence="2 3" key="1">
    <citation type="journal article" date="2013" name="Genome Biol.">
        <title>The genome sequence of the most widely cultivated cacao type and its use to identify candidate genes regulating pod color.</title>
        <authorList>
            <person name="Motamayor J.C."/>
            <person name="Mockaitis K."/>
            <person name="Schmutz J."/>
            <person name="Haiminen N."/>
            <person name="Iii D.L."/>
            <person name="Cornejo O."/>
            <person name="Findley S.D."/>
            <person name="Zheng P."/>
            <person name="Utro F."/>
            <person name="Royaert S."/>
            <person name="Saski C."/>
            <person name="Jenkins J."/>
            <person name="Podicheti R."/>
            <person name="Zhao M."/>
            <person name="Scheffler B.E."/>
            <person name="Stack J.C."/>
            <person name="Feltus F.A."/>
            <person name="Mustiga G.M."/>
            <person name="Amores F."/>
            <person name="Phillips W."/>
            <person name="Marelli J.P."/>
            <person name="May G.D."/>
            <person name="Shapiro H."/>
            <person name="Ma J."/>
            <person name="Bustamante C.D."/>
            <person name="Schnell R.J."/>
            <person name="Main D."/>
            <person name="Gilbert D."/>
            <person name="Parida L."/>
            <person name="Kuhn D.N."/>
        </authorList>
    </citation>
    <scope>NUCLEOTIDE SEQUENCE [LARGE SCALE GENOMIC DNA]</scope>
    <source>
        <strain evidence="3">cv. Matina 1-6</strain>
    </source>
</reference>
<dbReference type="EMBL" id="KE133236">
    <property type="protein sequence ID" value="EOY20468.1"/>
    <property type="molecule type" value="Genomic_DNA"/>
</dbReference>
<dbReference type="InterPro" id="IPR005174">
    <property type="entry name" value="KIB1-4_b-propeller"/>
</dbReference>
<dbReference type="OMA" id="YEKCGGY"/>
<dbReference type="Proteomes" id="UP000026915">
    <property type="component" value="Unassembled WGS sequence"/>
</dbReference>
<evidence type="ECO:0000313" key="2">
    <source>
        <dbReference type="EMBL" id="EOY20468.1"/>
    </source>
</evidence>
<dbReference type="AlphaFoldDB" id="S1RU24"/>
<dbReference type="PANTHER" id="PTHR44259">
    <property type="entry name" value="OS07G0183000 PROTEIN-RELATED"/>
    <property type="match status" value="1"/>
</dbReference>
<dbReference type="PANTHER" id="PTHR44259:SF107">
    <property type="entry name" value="F-BOX PROTEIN SKIP23-LIKE"/>
    <property type="match status" value="1"/>
</dbReference>
<feature type="domain" description="KIB1-4 beta-propeller" evidence="1">
    <location>
        <begin position="71"/>
        <end position="345"/>
    </location>
</feature>
<dbReference type="STRING" id="3641.S1RU24"/>
<name>S1RU24_THECC</name>
<organism evidence="2 3">
    <name type="scientific">Theobroma cacao</name>
    <name type="common">Cacao</name>
    <name type="synonym">Cocoa</name>
    <dbReference type="NCBI Taxonomy" id="3641"/>
    <lineage>
        <taxon>Eukaryota</taxon>
        <taxon>Viridiplantae</taxon>
        <taxon>Streptophyta</taxon>
        <taxon>Embryophyta</taxon>
        <taxon>Tracheophyta</taxon>
        <taxon>Spermatophyta</taxon>
        <taxon>Magnoliopsida</taxon>
        <taxon>eudicotyledons</taxon>
        <taxon>Gunneridae</taxon>
        <taxon>Pentapetalae</taxon>
        <taxon>rosids</taxon>
        <taxon>malvids</taxon>
        <taxon>Malvales</taxon>
        <taxon>Malvaceae</taxon>
        <taxon>Byttnerioideae</taxon>
        <taxon>Theobroma</taxon>
    </lineage>
</organism>
<gene>
    <name evidence="2" type="ORF">TCM_046332</name>
</gene>
<dbReference type="HOGENOM" id="CLU_019286_1_2_1"/>
<keyword evidence="3" id="KW-1185">Reference proteome</keyword>